<organism evidence="1">
    <name type="scientific">Heligmosomoides polygyrus</name>
    <name type="common">Parasitic roundworm</name>
    <dbReference type="NCBI Taxonomy" id="6339"/>
    <lineage>
        <taxon>Eukaryota</taxon>
        <taxon>Metazoa</taxon>
        <taxon>Ecdysozoa</taxon>
        <taxon>Nematoda</taxon>
        <taxon>Chromadorea</taxon>
        <taxon>Rhabditida</taxon>
        <taxon>Rhabditina</taxon>
        <taxon>Rhabditomorpha</taxon>
        <taxon>Strongyloidea</taxon>
        <taxon>Heligmosomidae</taxon>
        <taxon>Heligmosomoides</taxon>
    </lineage>
</organism>
<dbReference type="InterPro" id="IPR042470">
    <property type="entry name" value="RMI1_N_C_sf"/>
</dbReference>
<dbReference type="EMBL" id="UZAH01034382">
    <property type="protein sequence ID" value="VDP34864.1"/>
    <property type="molecule type" value="Genomic_DNA"/>
</dbReference>
<evidence type="ECO:0000313" key="1">
    <source>
        <dbReference type="EMBL" id="VDP34864.1"/>
    </source>
</evidence>
<protein>
    <submittedName>
        <fullName evidence="1">Uncharacterized protein</fullName>
    </submittedName>
</protein>
<proteinExistence type="predicted"/>
<reference evidence="1" key="1">
    <citation type="submission" date="2018-11" db="EMBL/GenBank/DDBJ databases">
        <authorList>
            <consortium name="Pathogen Informatics"/>
        </authorList>
    </citation>
    <scope>NUCLEOTIDE SEQUENCE [LARGE SCALE GENOMIC DNA]</scope>
</reference>
<dbReference type="AlphaFoldDB" id="A0A3P8DS32"/>
<gene>
    <name evidence="1" type="ORF">HPBE_LOCUS22817</name>
</gene>
<accession>A0A3P8DS32</accession>
<sequence length="187" mass="20599">MTESYEPLTKVPVVALKAVIVKPMIFQVRNYFSQYCECISNNDDLSWFHGDDEENSQKSVSELHLTNPGGRRLLKLELTDGQNVVHAIEYGGKGPFILRDGSDRSDKAKHIYRFLSGNSSTLNDPSCTNVSFVLSLPPLPSLPSRSMSRPLALVYSCSAARRGTIGLCYTSVTLLSATVLRGLLRTA</sequence>
<dbReference type="Gene3D" id="2.40.50.770">
    <property type="entry name" value="RecQ-mediated genome instability protein Rmi1, C-terminal domain"/>
    <property type="match status" value="1"/>
</dbReference>
<name>A0A3P8DS32_HELPZ</name>
<dbReference type="OrthoDB" id="341511at2759"/>